<evidence type="ECO:0000313" key="1">
    <source>
        <dbReference type="EMBL" id="CAH0050352.1"/>
    </source>
</evidence>
<accession>A0A9N9Z7A9</accession>
<proteinExistence type="predicted"/>
<sequence length="347" mass="40058">MLFLNLPLEIRHGIYRWVICSATKPAPSVAWDRNRRTLPDGNRMTRGIFHRTPDNPALSLLRVNKQVNEEVRNFLLYIPSNYHVDIMCVKESGLWPTWSFPPPLPGKGSLSAPTQYIDSVYATFRIFNPPKSVRSYFRNRLAFSFSFGLVDAVLDGFYGLLEAFFHRGPGFMDGSLPENDMGVTPRYVVKDIIIDIMAPLDASKHRSIIIDDLHYAPDRHTHGRYASRYAGHDDVSVAPEERLAAHMTSHLDMLLSFTPKLLNRSMLVYEQMSGSFVFMICGKEYKRVEIEACLQRLEEVYLGPDGEPDLDHRERFKRWKRWVDERRGRMKEGLDLSTHRPVQELNG</sequence>
<protein>
    <submittedName>
        <fullName evidence="1">Uncharacterized protein</fullName>
    </submittedName>
</protein>
<keyword evidence="2" id="KW-1185">Reference proteome</keyword>
<reference evidence="1" key="1">
    <citation type="submission" date="2021-10" db="EMBL/GenBank/DDBJ databases">
        <authorList>
            <person name="Piombo E."/>
        </authorList>
    </citation>
    <scope>NUCLEOTIDE SEQUENCE</scope>
</reference>
<organism evidence="1 2">
    <name type="scientific">Clonostachys solani</name>
    <dbReference type="NCBI Taxonomy" id="160281"/>
    <lineage>
        <taxon>Eukaryota</taxon>
        <taxon>Fungi</taxon>
        <taxon>Dikarya</taxon>
        <taxon>Ascomycota</taxon>
        <taxon>Pezizomycotina</taxon>
        <taxon>Sordariomycetes</taxon>
        <taxon>Hypocreomycetidae</taxon>
        <taxon>Hypocreales</taxon>
        <taxon>Bionectriaceae</taxon>
        <taxon>Clonostachys</taxon>
    </lineage>
</organism>
<name>A0A9N9Z7A9_9HYPO</name>
<dbReference type="Proteomes" id="UP000775872">
    <property type="component" value="Unassembled WGS sequence"/>
</dbReference>
<dbReference type="AlphaFoldDB" id="A0A9N9Z7A9"/>
<comment type="caution">
    <text evidence="1">The sequence shown here is derived from an EMBL/GenBank/DDBJ whole genome shotgun (WGS) entry which is preliminary data.</text>
</comment>
<dbReference type="EMBL" id="CABFOC020000035">
    <property type="protein sequence ID" value="CAH0050352.1"/>
    <property type="molecule type" value="Genomic_DNA"/>
</dbReference>
<evidence type="ECO:0000313" key="2">
    <source>
        <dbReference type="Proteomes" id="UP000775872"/>
    </source>
</evidence>
<gene>
    <name evidence="1" type="ORF">CSOL1703_00002324</name>
</gene>
<dbReference type="OrthoDB" id="2823490at2759"/>